<dbReference type="GO" id="GO:0004185">
    <property type="term" value="F:serine-type carboxypeptidase activity"/>
    <property type="evidence" value="ECO:0007669"/>
    <property type="project" value="InterPro"/>
</dbReference>
<dbReference type="Gene3D" id="3.40.50.1820">
    <property type="entry name" value="alpha/beta hydrolase"/>
    <property type="match status" value="1"/>
</dbReference>
<gene>
    <name evidence="2" type="ORF">Plil01_001191500</name>
</gene>
<evidence type="ECO:0000313" key="3">
    <source>
        <dbReference type="Proteomes" id="UP001165083"/>
    </source>
</evidence>
<protein>
    <submittedName>
        <fullName evidence="2">Unnamed protein product</fullName>
    </submittedName>
</protein>
<name>A0A9W6WUU8_9STRA</name>
<dbReference type="InterPro" id="IPR001563">
    <property type="entry name" value="Peptidase_S10"/>
</dbReference>
<dbReference type="EMBL" id="BSXW01000708">
    <property type="protein sequence ID" value="GMF28317.1"/>
    <property type="molecule type" value="Genomic_DNA"/>
</dbReference>
<dbReference type="PROSITE" id="PS00560">
    <property type="entry name" value="CARBOXYPEPT_SER_HIS"/>
    <property type="match status" value="1"/>
</dbReference>
<sequence length="144" mass="16438">MLNVYPTLWPWLEINNTVFETFVTDGDWSMSYDTYVADLLNDGYRVLIYAGDADLMCNWIGNQAWTLALDWHNKNGFNAAEERTSVDPGTIRTNSDAVVDTGVVRSFKNFAFVRVFNAGHMVPMDQPAVSLDLLNNYIFNKELR</sequence>
<reference evidence="2" key="1">
    <citation type="submission" date="2023-04" db="EMBL/GenBank/DDBJ databases">
        <title>Phytophthora lilii NBRC 32176.</title>
        <authorList>
            <person name="Ichikawa N."/>
            <person name="Sato H."/>
            <person name="Tonouchi N."/>
        </authorList>
    </citation>
    <scope>NUCLEOTIDE SEQUENCE</scope>
    <source>
        <strain evidence="2">NBRC 32176</strain>
    </source>
</reference>
<comment type="caution">
    <text evidence="2">The sequence shown here is derived from an EMBL/GenBank/DDBJ whole genome shotgun (WGS) entry which is preliminary data.</text>
</comment>
<dbReference type="GO" id="GO:0006508">
    <property type="term" value="P:proteolysis"/>
    <property type="evidence" value="ECO:0007669"/>
    <property type="project" value="InterPro"/>
</dbReference>
<dbReference type="Proteomes" id="UP001165083">
    <property type="component" value="Unassembled WGS sequence"/>
</dbReference>
<dbReference type="SUPFAM" id="SSF53474">
    <property type="entry name" value="alpha/beta-Hydrolases"/>
    <property type="match status" value="1"/>
</dbReference>
<organism evidence="2 3">
    <name type="scientific">Phytophthora lilii</name>
    <dbReference type="NCBI Taxonomy" id="2077276"/>
    <lineage>
        <taxon>Eukaryota</taxon>
        <taxon>Sar</taxon>
        <taxon>Stramenopiles</taxon>
        <taxon>Oomycota</taxon>
        <taxon>Peronosporomycetes</taxon>
        <taxon>Peronosporales</taxon>
        <taxon>Peronosporaceae</taxon>
        <taxon>Phytophthora</taxon>
    </lineage>
</organism>
<proteinExistence type="inferred from homology"/>
<dbReference type="InterPro" id="IPR029058">
    <property type="entry name" value="AB_hydrolase_fold"/>
</dbReference>
<dbReference type="OrthoDB" id="443318at2759"/>
<accession>A0A9W6WUU8</accession>
<dbReference type="InterPro" id="IPR033124">
    <property type="entry name" value="Ser_caboxypep_his_AS"/>
</dbReference>
<dbReference type="Pfam" id="PF00450">
    <property type="entry name" value="Peptidase_S10"/>
    <property type="match status" value="1"/>
</dbReference>
<dbReference type="AlphaFoldDB" id="A0A9W6WUU8"/>
<evidence type="ECO:0000313" key="2">
    <source>
        <dbReference type="EMBL" id="GMF28317.1"/>
    </source>
</evidence>
<comment type="similarity">
    <text evidence="1">Belongs to the peptidase S10 family.</text>
</comment>
<keyword evidence="3" id="KW-1185">Reference proteome</keyword>
<evidence type="ECO:0000256" key="1">
    <source>
        <dbReference type="ARBA" id="ARBA00009431"/>
    </source>
</evidence>